<evidence type="ECO:0000313" key="9">
    <source>
        <dbReference type="EMBL" id="PLW06850.1"/>
    </source>
</evidence>
<dbReference type="Pfam" id="PF04182">
    <property type="entry name" value="B-block_TFIIIC"/>
    <property type="match status" value="1"/>
</dbReference>
<evidence type="ECO:0000256" key="3">
    <source>
        <dbReference type="ARBA" id="ARBA00023125"/>
    </source>
</evidence>
<comment type="caution">
    <text evidence="9">The sequence shown here is derived from an EMBL/GenBank/DDBJ whole genome shotgun (WGS) entry which is preliminary data.</text>
</comment>
<feature type="compositionally biased region" description="Polar residues" evidence="6">
    <location>
        <begin position="750"/>
        <end position="793"/>
    </location>
</feature>
<dbReference type="InterPro" id="IPR046488">
    <property type="entry name" value="Sfc3/Tfc3_C"/>
</dbReference>
<dbReference type="InterPro" id="IPR007309">
    <property type="entry name" value="TFIIIC_Bblock-bd"/>
</dbReference>
<feature type="compositionally biased region" description="Polar residues" evidence="6">
    <location>
        <begin position="122"/>
        <end position="131"/>
    </location>
</feature>
<evidence type="ECO:0000256" key="1">
    <source>
        <dbReference type="ARBA" id="ARBA00004123"/>
    </source>
</evidence>
<evidence type="ECO:0000256" key="4">
    <source>
        <dbReference type="ARBA" id="ARBA00023163"/>
    </source>
</evidence>
<dbReference type="EMBL" id="PGCI01001180">
    <property type="protein sequence ID" value="PLW06850.1"/>
    <property type="molecule type" value="Genomic_DNA"/>
</dbReference>
<feature type="domain" description="B-block binding subunit of TFIIIC" evidence="7">
    <location>
        <begin position="255"/>
        <end position="320"/>
    </location>
</feature>
<feature type="compositionally biased region" description="Polar residues" evidence="6">
    <location>
        <begin position="730"/>
        <end position="739"/>
    </location>
</feature>
<dbReference type="GO" id="GO:0005634">
    <property type="term" value="C:nucleus"/>
    <property type="evidence" value="ECO:0007669"/>
    <property type="project" value="UniProtKB-SubCell"/>
</dbReference>
<dbReference type="GO" id="GO:0042791">
    <property type="term" value="P:5S class rRNA transcription by RNA polymerase III"/>
    <property type="evidence" value="ECO:0007669"/>
    <property type="project" value="TreeGrafter"/>
</dbReference>
<dbReference type="InterPro" id="IPR044210">
    <property type="entry name" value="Tfc3-like"/>
</dbReference>
<dbReference type="PANTHER" id="PTHR15180:SF1">
    <property type="entry name" value="GENERAL TRANSCRIPTION FACTOR 3C POLYPEPTIDE 1"/>
    <property type="match status" value="1"/>
</dbReference>
<reference evidence="9 10" key="1">
    <citation type="submission" date="2017-11" db="EMBL/GenBank/DDBJ databases">
        <title>De novo assembly and phasing of dikaryotic genomes from two isolates of Puccinia coronata f. sp. avenae, the causal agent of oat crown rust.</title>
        <authorList>
            <person name="Miller M.E."/>
            <person name="Zhang Y."/>
            <person name="Omidvar V."/>
            <person name="Sperschneider J."/>
            <person name="Schwessinger B."/>
            <person name="Raley C."/>
            <person name="Palmer J.M."/>
            <person name="Garnica D."/>
            <person name="Upadhyaya N."/>
            <person name="Rathjen J."/>
            <person name="Taylor J.M."/>
            <person name="Park R.F."/>
            <person name="Dodds P.N."/>
            <person name="Hirsch C.D."/>
            <person name="Kianian S.F."/>
            <person name="Figueroa M."/>
        </authorList>
    </citation>
    <scope>NUCLEOTIDE SEQUENCE [LARGE SCALE GENOMIC DNA]</scope>
    <source>
        <strain evidence="9">12SD80</strain>
    </source>
</reference>
<evidence type="ECO:0000259" key="7">
    <source>
        <dbReference type="Pfam" id="PF04182"/>
    </source>
</evidence>
<evidence type="ECO:0000259" key="8">
    <source>
        <dbReference type="Pfam" id="PF20222"/>
    </source>
</evidence>
<dbReference type="GO" id="GO:0000127">
    <property type="term" value="C:transcription factor TFIIIC complex"/>
    <property type="evidence" value="ECO:0007669"/>
    <property type="project" value="InterPro"/>
</dbReference>
<dbReference type="Proteomes" id="UP000235392">
    <property type="component" value="Unassembled WGS sequence"/>
</dbReference>
<proteinExistence type="predicted"/>
<feature type="region of interest" description="Disordered" evidence="6">
    <location>
        <begin position="122"/>
        <end position="145"/>
    </location>
</feature>
<protein>
    <submittedName>
        <fullName evidence="9">Uncharacterized protein</fullName>
    </submittedName>
</protein>
<keyword evidence="5" id="KW-0539">Nucleus</keyword>
<organism evidence="9 10">
    <name type="scientific">Puccinia coronata f. sp. avenae</name>
    <dbReference type="NCBI Taxonomy" id="200324"/>
    <lineage>
        <taxon>Eukaryota</taxon>
        <taxon>Fungi</taxon>
        <taxon>Dikarya</taxon>
        <taxon>Basidiomycota</taxon>
        <taxon>Pucciniomycotina</taxon>
        <taxon>Pucciniomycetes</taxon>
        <taxon>Pucciniales</taxon>
        <taxon>Pucciniaceae</taxon>
        <taxon>Puccinia</taxon>
    </lineage>
</organism>
<feature type="compositionally biased region" description="Basic and acidic residues" evidence="6">
    <location>
        <begin position="668"/>
        <end position="689"/>
    </location>
</feature>
<dbReference type="Pfam" id="PF20222">
    <property type="entry name" value="DUF6581"/>
    <property type="match status" value="1"/>
</dbReference>
<sequence>MLDELLHHLVTEMAMDGEEGCSVARLDGFIESYYARRGARYPAEPTQFVDESYKNFVWRELCQLEPVRLGVLEPVAISNEVAEDDPARDPVSNISSIAQSSNDANPTKSLQLPIIASKAANKMTQRPNRLTKSTKNRNKSEVVSNAKNADANSPCLSIGQLRALETGKVQKNFQIPQSKDLKKATAPGKLAVNPSPSVWRELDPTLGTLSRDELITKYGLDEDGESKLKIAVDPMTCWKAVVGTDTRSPRLTPYVYQVLTIVAQGREAGATVIELGRKLKHDQKSLFHFVKVLTDLQLVVKFRAYQHKAWTNRVVHRRYLATSEWYKTSIQKDENHQAPSSSRTPVFDLDEFGSTRIGSPLDCSLSFSPVENQTMGNIIDSLTSDDPPKAVMSPINKEFLAVNENLVKTRMFTVLKRSPENTMVHADIIKAIGIATPTKDERRRLNRLIDAYIKRGLLERVAIVNLSGHTPCIRLTALGEESMNTTSSQPKPVTIATDDHELEEELNVLPITRSIGQTIHDLLENAGQEGITYKALCHKLNDIEGRTAEQILTRMEREQGPAHMSHLKVSSVLETSGREKRVRWFSSQGLKAKCQASGIMLAVDDEDAQISNAGRFIDINPSTLNQTFYENAAQFHGRSVPEPKGNWGKLVKKASRGSATGRRGKSSQRADRFDRNSSKQKDVEKDFIPEIHMANGPSRLNKSIPAKRTVPDSSHQAKPTKRPKRGLGSVPSSILSESPPSAAAKEHPHSANQLHPQPCTSALPQCSNEPSLPNFPPHSQGQTEPGTSTTLSLDTPGGLLKTRGARQNLTSLHREFHVLEAIKFAGGIVEKTNELSKAVRDLVDRADQDRVVSLMDSRTLNCALYGLEAKGEVKLTTVLVTDALGASCHRKIIYLSNIPLDGPEMKKWLEDLKVRFKTLDKATEARVNQHKDFASPVHRLPPRSASSTSPLPNALGVNDEALHAAFMNQWRCLSQLYGFVLGKAARAKILHVHILKSFNDSSQASSSSRLIIDSGHRIFSSGFLFQELPVGVFAKLVPIMAKSEEFENLRATPGAMETPMGNTPLAIRRLFQIGNQFSRVKVYQIVEVLYYLKLIVPLQKSSEVSEYYRIRENGEASYYSPCQMCTSVGLFCLVNEGYVHGFTQRSQTPPPVLAKWPLRNEQDGEHFWEEMKRASIPNPELPPTQNPVDSVEDEKMFNGPPKILQMLTDQSKWRDGIQLTPTQREYIVRLDKQTSSTYDLEKDDKKISNIAHVLVTVPEAVRQAIHTFREAAELARSKKAQKALNQPPKKRAKKKTPEIDAAAIKSAQEKAAKVLSDKAKNALKQKEGDWNSIIKRFKTQSDITEIDAVVLKDLHTLFTTNNGGINANQLESELAAWLQRKKAAQHANSMEVDKGTELLVEIENTIGSYKRDLLPSLPSAKAKRIKMLKANPKPRRLKTKQVHRPRVFPDKPKKISAVAANAIRPQPDVEIGLRPSPCVIKPGQRTRIEWDEAHVEFLRDMIAIMRARAFATCAHVLPWPITLKMFTGARTHILRNRHAKLERDPKEKKYLDFLTEAWTQVYFDNRGKVPELPDPTPHVPASFDGALALDFLRSNIDKAYLRSQVSLPEKDEEQFSSHPLPRTYDQLRSNYKVRRMLPLRRVERWDEIHSFSNSVIREMNIITEPFTSSSLLGAGSKKERLVSHELLQACEAIKLLTSTPIKTYSEPIAAAVLSHYPDELLVRATDYLCLKGVIAVGGKLHYKKRLPGRSYCYTDRYLSNPDTRALQGPRHNSLTCLRSDSPANSSEEKTWSLLASDTETASLLHAYSRGEVSLRITANSNRSKIWEISNFYRTRKLHDNSIENEVKVTFKECATQEIIPSPSRQPPQNQLDLVKQAVLQAGAAGITPPSLMENLSSQIPQETLRDCVRTLTTIEPRELHWACDEKTVILFSADYLPNWAQQVYVKSPNSQKNKDRDQAQDQSQAAAVIPKDPCYVIPRLWLDLSGNLVESLRQLSMDRVEHLIQTFPGLPYEELRRRTKLQLNPLELDDVLEELIRLGKVIEYEYGHDQIPKGKCHQVPSRWVRGLDRQRHFWIPATSNEMSSHICFSVYFTSSNHWKIYTKPRDLVWHIQTFD</sequence>
<keyword evidence="3" id="KW-0238">DNA-binding</keyword>
<accession>A0A2N5S0S3</accession>
<dbReference type="PANTHER" id="PTHR15180">
    <property type="entry name" value="GENERAL TRANSCRIPTION FACTOR 3C POLYPEPTIDE 1"/>
    <property type="match status" value="1"/>
</dbReference>
<evidence type="ECO:0000256" key="2">
    <source>
        <dbReference type="ARBA" id="ARBA00022553"/>
    </source>
</evidence>
<gene>
    <name evidence="9" type="ORF">PCASD_21353</name>
</gene>
<dbReference type="GO" id="GO:0003677">
    <property type="term" value="F:DNA binding"/>
    <property type="evidence" value="ECO:0007669"/>
    <property type="project" value="UniProtKB-KW"/>
</dbReference>
<evidence type="ECO:0000256" key="5">
    <source>
        <dbReference type="ARBA" id="ARBA00023242"/>
    </source>
</evidence>
<feature type="region of interest" description="Disordered" evidence="6">
    <location>
        <begin position="637"/>
        <end position="801"/>
    </location>
</feature>
<comment type="subcellular location">
    <subcellularLocation>
        <location evidence="1">Nucleus</location>
    </subcellularLocation>
</comment>
<keyword evidence="2" id="KW-0597">Phosphoprotein</keyword>
<evidence type="ECO:0000313" key="10">
    <source>
        <dbReference type="Proteomes" id="UP000235392"/>
    </source>
</evidence>
<keyword evidence="4" id="KW-0804">Transcription</keyword>
<dbReference type="GO" id="GO:0006384">
    <property type="term" value="P:transcription initiation at RNA polymerase III promoter"/>
    <property type="evidence" value="ECO:0007669"/>
    <property type="project" value="InterPro"/>
</dbReference>
<feature type="domain" description="Transcription factor tau subunit sfc3/Tfc3 C-terminal" evidence="8">
    <location>
        <begin position="1485"/>
        <end position="1857"/>
    </location>
</feature>
<name>A0A2N5S0S3_9BASI</name>
<evidence type="ECO:0000256" key="6">
    <source>
        <dbReference type="SAM" id="MobiDB-lite"/>
    </source>
</evidence>